<evidence type="ECO:0000256" key="4">
    <source>
        <dbReference type="ARBA" id="ARBA00023180"/>
    </source>
</evidence>
<evidence type="ECO:0000256" key="5">
    <source>
        <dbReference type="ARBA" id="ARBA00023295"/>
    </source>
</evidence>
<dbReference type="GO" id="GO:0004567">
    <property type="term" value="F:beta-mannosidase activity"/>
    <property type="evidence" value="ECO:0007669"/>
    <property type="project" value="UniProtKB-EC"/>
</dbReference>
<dbReference type="AlphaFoldDB" id="A0A7S1AFK1"/>
<organism evidence="9">
    <name type="scientific">Noctiluca scintillans</name>
    <name type="common">Sea sparkle</name>
    <name type="synonym">Red tide dinoflagellate</name>
    <dbReference type="NCBI Taxonomy" id="2966"/>
    <lineage>
        <taxon>Eukaryota</taxon>
        <taxon>Sar</taxon>
        <taxon>Alveolata</taxon>
        <taxon>Dinophyceae</taxon>
        <taxon>Noctilucales</taxon>
        <taxon>Noctilucaceae</taxon>
        <taxon>Noctiluca</taxon>
    </lineage>
</organism>
<accession>A0A7S1AFK1</accession>
<sequence length="916" mass="102569">MRWILLLWSILELGFAETSVYLASDKWHTWEVHNSNGSISIPATIPGTAHQALIDASLISDPFYRFNEISYQWIALDNWTFHRHFAVPRLPAGGEEVELEIGSVDTVADVFLNQLFLGHVDDMHTRVRFSVPPRVLMMTGNILEVRITSSLTVGRAAEAAYAYPVPLSHYWNAWDDNGGGQFGGQVGSGRNFVRKTASDTAWDWGPGFVPQGIHGRIQLNYFTTRLRDDVLVQQDHQDDGSVGLVITLEVEASSLFNGGGVLSASLTAPNSLRLVVNTTTVIENLPSGLNVCELHMTVQPIDVELWWPVGYGPAMLYNLNVHFQSAGVVQDVSRRVGLRTVTLVTEPIASGETFYFEVNKVPIFAKGANVIPLDALDRDGDEDKIWLIESAVAANMNMLRVWGGGKFQTDVFYQTCDERGLMVWQEMMFGCAMYPTDGGFLNTVRTEVVDAVKRLQSHPSIVIWGGNNENEGAMEWYKESRGNRSLYQADYVKLYLDTVYSALRDTDPELLLPHAVQGTRGGRYYVDSSPSNGLSSANPYDKRWGDVSNVSYGDVHYYNYGADCEDPTTYPKARFVSEHGFQSWPSYVELEHVMAPEDMRQDSDFVIFRQRHPHGNSQLVSMMNRHFFVPPINATTQAEQARVFDAFLYLSQVQQARCYETAIGTWRRLKGDETVRTMGVLYWQMNDAWPGPSWSSTEWDGRWRVVQYAVMNSYAPVALSSFVSTDGLVHVHVTSDVNRKFDRFSVRVGAHLWGALDNQPVNSWSFSNISLDRLESREVGVVNPASVIPVSSGNYFMRLELLLDGILVGEPVLHWLTNFREAKLPPSTLRVDSVHLVSANKVRVTVSTNTTAPFTLLETDANMPGRFSANAFTLMPGESRSVTFEAKAKTAFSVTPLELSSIKVRSLQDAIFEFTV</sequence>
<evidence type="ECO:0000259" key="8">
    <source>
        <dbReference type="Pfam" id="PF22666"/>
    </source>
</evidence>
<feature type="chain" id="PRO_5030623904" description="beta-mannosidase" evidence="6">
    <location>
        <begin position="17"/>
        <end position="916"/>
    </location>
</feature>
<evidence type="ECO:0000259" key="7">
    <source>
        <dbReference type="Pfam" id="PF17753"/>
    </source>
</evidence>
<feature type="domain" description="Beta-mannosidase Ig-fold" evidence="7">
    <location>
        <begin position="838"/>
        <end position="909"/>
    </location>
</feature>
<dbReference type="PANTHER" id="PTHR43730">
    <property type="entry name" value="BETA-MANNOSIDASE"/>
    <property type="match status" value="1"/>
</dbReference>
<keyword evidence="5" id="KW-0326">Glycosidase</keyword>
<name>A0A7S1AFK1_NOCSC</name>
<evidence type="ECO:0000256" key="2">
    <source>
        <dbReference type="ARBA" id="ARBA00012754"/>
    </source>
</evidence>
<feature type="signal peptide" evidence="6">
    <location>
        <begin position="1"/>
        <end position="16"/>
    </location>
</feature>
<dbReference type="Gene3D" id="3.20.20.80">
    <property type="entry name" value="Glycosidases"/>
    <property type="match status" value="1"/>
</dbReference>
<dbReference type="InterPro" id="IPR050887">
    <property type="entry name" value="Beta-mannosidase_GH2"/>
</dbReference>
<dbReference type="InterPro" id="IPR041625">
    <property type="entry name" value="Beta-mannosidase_Ig"/>
</dbReference>
<dbReference type="SUPFAM" id="SSF51445">
    <property type="entry name" value="(Trans)glycosidases"/>
    <property type="match status" value="1"/>
</dbReference>
<dbReference type="Gene3D" id="2.60.120.260">
    <property type="entry name" value="Galactose-binding domain-like"/>
    <property type="match status" value="1"/>
</dbReference>
<proteinExistence type="predicted"/>
<keyword evidence="3" id="KW-0378">Hydrolase</keyword>
<gene>
    <name evidence="9" type="ORF">NSCI0253_LOCUS26994</name>
</gene>
<keyword evidence="6" id="KW-0732">Signal</keyword>
<feature type="domain" description="Beta-mannosidase-like galactose-binding" evidence="8">
    <location>
        <begin position="30"/>
        <end position="214"/>
    </location>
</feature>
<dbReference type="InterPro" id="IPR013783">
    <property type="entry name" value="Ig-like_fold"/>
</dbReference>
<dbReference type="InterPro" id="IPR017853">
    <property type="entry name" value="GH"/>
</dbReference>
<dbReference type="SUPFAM" id="SSF49303">
    <property type="entry name" value="beta-Galactosidase/glucuronidase domain"/>
    <property type="match status" value="2"/>
</dbReference>
<comment type="catalytic activity">
    <reaction evidence="1">
        <text>Hydrolysis of terminal, non-reducing beta-D-mannose residues in beta-D-mannosides.</text>
        <dbReference type="EC" id="3.2.1.25"/>
    </reaction>
</comment>
<dbReference type="FunFam" id="3.20.20.80:FF:000050">
    <property type="entry name" value="Beta-mannosidase B"/>
    <property type="match status" value="1"/>
</dbReference>
<dbReference type="EC" id="3.2.1.25" evidence="2"/>
<reference evidence="9" key="1">
    <citation type="submission" date="2021-01" db="EMBL/GenBank/DDBJ databases">
        <authorList>
            <person name="Corre E."/>
            <person name="Pelletier E."/>
            <person name="Niang G."/>
            <person name="Scheremetjew M."/>
            <person name="Finn R."/>
            <person name="Kale V."/>
            <person name="Holt S."/>
            <person name="Cochrane G."/>
            <person name="Meng A."/>
            <person name="Brown T."/>
            <person name="Cohen L."/>
        </authorList>
    </citation>
    <scope>NUCLEOTIDE SEQUENCE</scope>
</reference>
<dbReference type="Pfam" id="PF22666">
    <property type="entry name" value="Glyco_hydro_2_N2"/>
    <property type="match status" value="1"/>
</dbReference>
<dbReference type="SUPFAM" id="SSF49785">
    <property type="entry name" value="Galactose-binding domain-like"/>
    <property type="match status" value="1"/>
</dbReference>
<dbReference type="GO" id="GO:0006516">
    <property type="term" value="P:glycoprotein catabolic process"/>
    <property type="evidence" value="ECO:0007669"/>
    <property type="project" value="TreeGrafter"/>
</dbReference>
<protein>
    <recommendedName>
        <fullName evidence="2">beta-mannosidase</fullName>
        <ecNumber evidence="2">3.2.1.25</ecNumber>
    </recommendedName>
</protein>
<dbReference type="EMBL" id="HBFQ01038102">
    <property type="protein sequence ID" value="CAD8852644.1"/>
    <property type="molecule type" value="Transcribed_RNA"/>
</dbReference>
<evidence type="ECO:0000256" key="1">
    <source>
        <dbReference type="ARBA" id="ARBA00000829"/>
    </source>
</evidence>
<evidence type="ECO:0000256" key="6">
    <source>
        <dbReference type="SAM" id="SignalP"/>
    </source>
</evidence>
<dbReference type="Gene3D" id="2.60.40.10">
    <property type="entry name" value="Immunoglobulins"/>
    <property type="match status" value="2"/>
</dbReference>
<evidence type="ECO:0000313" key="9">
    <source>
        <dbReference type="EMBL" id="CAD8852644.1"/>
    </source>
</evidence>
<dbReference type="InterPro" id="IPR054593">
    <property type="entry name" value="Beta-mannosidase-like_N2"/>
</dbReference>
<dbReference type="InterPro" id="IPR036156">
    <property type="entry name" value="Beta-gal/glucu_dom_sf"/>
</dbReference>
<keyword evidence="4" id="KW-0325">Glycoprotein</keyword>
<dbReference type="Pfam" id="PF17753">
    <property type="entry name" value="Ig_mannosidase"/>
    <property type="match status" value="1"/>
</dbReference>
<evidence type="ECO:0000256" key="3">
    <source>
        <dbReference type="ARBA" id="ARBA00022801"/>
    </source>
</evidence>
<dbReference type="PANTHER" id="PTHR43730:SF1">
    <property type="entry name" value="BETA-MANNOSIDASE"/>
    <property type="match status" value="1"/>
</dbReference>
<dbReference type="InterPro" id="IPR008979">
    <property type="entry name" value="Galactose-bd-like_sf"/>
</dbReference>